<gene>
    <name evidence="5" type="primary">xecA1_1</name>
    <name evidence="5" type="ORF">DSM104329_01690</name>
</gene>
<keyword evidence="6" id="KW-1185">Reference proteome</keyword>
<protein>
    <submittedName>
        <fullName evidence="5">2-hydroxypropyl-CoM lyase</fullName>
        <ecNumber evidence="5">4.4.1.23</ecNumber>
    </submittedName>
</protein>
<name>A0A9E6XW95_9ACTN</name>
<dbReference type="CDD" id="cd03311">
    <property type="entry name" value="CIMS_C_terminal_like"/>
    <property type="match status" value="1"/>
</dbReference>
<dbReference type="GO" id="GO:0009086">
    <property type="term" value="P:methionine biosynthetic process"/>
    <property type="evidence" value="ECO:0007669"/>
    <property type="project" value="InterPro"/>
</dbReference>
<dbReference type="PANTHER" id="PTHR30519">
    <property type="entry name" value="5-METHYLTETRAHYDROPTEROYLTRIGLUTAMATE--HOMOCYSTEINE METHYLTRANSFERASE"/>
    <property type="match status" value="1"/>
</dbReference>
<dbReference type="GO" id="GO:0050555">
    <property type="term" value="F:2-hydroxypropyl-CoM lyase activity"/>
    <property type="evidence" value="ECO:0007669"/>
    <property type="project" value="UniProtKB-EC"/>
</dbReference>
<feature type="domain" description="Cobalamin-independent methionine synthase MetE C-terminal/archaeal" evidence="4">
    <location>
        <begin position="12"/>
        <end position="342"/>
    </location>
</feature>
<comment type="cofactor">
    <cofactor evidence="1">
        <name>Zn(2+)</name>
        <dbReference type="ChEBI" id="CHEBI:29105"/>
    </cofactor>
</comment>
<dbReference type="InterPro" id="IPR002629">
    <property type="entry name" value="Met_Synth_C/arc"/>
</dbReference>
<dbReference type="GO" id="GO:0003871">
    <property type="term" value="F:5-methyltetrahydropteroyltriglutamate-homocysteine S-methyltransferase activity"/>
    <property type="evidence" value="ECO:0007669"/>
    <property type="project" value="InterPro"/>
</dbReference>
<evidence type="ECO:0000256" key="2">
    <source>
        <dbReference type="ARBA" id="ARBA00022723"/>
    </source>
</evidence>
<evidence type="ECO:0000313" key="6">
    <source>
        <dbReference type="Proteomes" id="UP001162834"/>
    </source>
</evidence>
<dbReference type="RefSeq" id="WP_259314992.1">
    <property type="nucleotide sequence ID" value="NZ_CP087164.1"/>
</dbReference>
<dbReference type="GO" id="GO:0008270">
    <property type="term" value="F:zinc ion binding"/>
    <property type="evidence" value="ECO:0007669"/>
    <property type="project" value="InterPro"/>
</dbReference>
<reference evidence="5" key="1">
    <citation type="journal article" date="2022" name="Int. J. Syst. Evol. Microbiol.">
        <title>Pseudomonas aegrilactucae sp. nov. and Pseudomonas morbosilactucae sp. nov., pathogens causing bacterial rot of lettuce in Japan.</title>
        <authorList>
            <person name="Sawada H."/>
            <person name="Fujikawa T."/>
            <person name="Satou M."/>
        </authorList>
    </citation>
    <scope>NUCLEOTIDE SEQUENCE</scope>
    <source>
        <strain evidence="5">0166_1</strain>
    </source>
</reference>
<evidence type="ECO:0000256" key="3">
    <source>
        <dbReference type="ARBA" id="ARBA00022833"/>
    </source>
</evidence>
<evidence type="ECO:0000259" key="4">
    <source>
        <dbReference type="Pfam" id="PF01717"/>
    </source>
</evidence>
<keyword evidence="2" id="KW-0479">Metal-binding</keyword>
<sequence>MPRPHPLPRPALATSLVGSYPQPDWLIDRAALRERLPPRVRARELWRVDPRYLQEAQDDATVLAVRDQERAGLDVVTDGEIRRESYSNRFATALEGVDVDDPGTILSRAGTPASVPRVVGPIRRTQPIQVRDVAFVCAHTSRPVKITMPGPFTMSQQTQDDFYGDERALALAYADAAREEIADLFAAGADVVQLDEPWLESRPEAAQRLAVETLDRALADAPGTTCVHVCFGYPQFVAGRPPGYRSLDLLAATPVDQVSIEAAQPGLDPASLDALAAKTVVLGVLALDTDEVETPGAVARRLGTALERIPAGRLVAAPDCGMKYLPRDVAYAKLEALVAGAELVR</sequence>
<organism evidence="5 6">
    <name type="scientific">Capillimicrobium parvum</name>
    <dbReference type="NCBI Taxonomy" id="2884022"/>
    <lineage>
        <taxon>Bacteria</taxon>
        <taxon>Bacillati</taxon>
        <taxon>Actinomycetota</taxon>
        <taxon>Thermoleophilia</taxon>
        <taxon>Solirubrobacterales</taxon>
        <taxon>Capillimicrobiaceae</taxon>
        <taxon>Capillimicrobium</taxon>
    </lineage>
</organism>
<dbReference type="Proteomes" id="UP001162834">
    <property type="component" value="Chromosome"/>
</dbReference>
<dbReference type="Gene3D" id="3.20.20.210">
    <property type="match status" value="1"/>
</dbReference>
<dbReference type="EMBL" id="CP087164">
    <property type="protein sequence ID" value="UGS35303.1"/>
    <property type="molecule type" value="Genomic_DNA"/>
</dbReference>
<keyword evidence="3" id="KW-0862">Zinc</keyword>
<evidence type="ECO:0000313" key="5">
    <source>
        <dbReference type="EMBL" id="UGS35303.1"/>
    </source>
</evidence>
<dbReference type="AlphaFoldDB" id="A0A9E6XW95"/>
<keyword evidence="5" id="KW-0456">Lyase</keyword>
<dbReference type="Pfam" id="PF01717">
    <property type="entry name" value="Meth_synt_2"/>
    <property type="match status" value="1"/>
</dbReference>
<proteinExistence type="predicted"/>
<dbReference type="KEGG" id="sbae:DSM104329_01690"/>
<evidence type="ECO:0000256" key="1">
    <source>
        <dbReference type="ARBA" id="ARBA00001947"/>
    </source>
</evidence>
<dbReference type="SUPFAM" id="SSF51726">
    <property type="entry name" value="UROD/MetE-like"/>
    <property type="match status" value="1"/>
</dbReference>
<dbReference type="InterPro" id="IPR038071">
    <property type="entry name" value="UROD/MetE-like_sf"/>
</dbReference>
<dbReference type="EC" id="4.4.1.23" evidence="5"/>
<accession>A0A9E6XW95</accession>